<dbReference type="EMBL" id="BMEY01000011">
    <property type="protein sequence ID" value="GGA79115.1"/>
    <property type="molecule type" value="Genomic_DNA"/>
</dbReference>
<proteinExistence type="predicted"/>
<sequence>MWSSHAFYHIVSRGNRRGALFLEKGDFQAFLYLLEKVNEKTPFELASYCLMNNHYHLQLRSKNHSISKIMALINKRYADYYNKKYDLTGHVFENRFYGEIIEPGSGMLQVSSYIHLNPVRANLVNKPEHYPWSSYQYYVNPIRHELLVLDEVLAYFPGSDHNKRKKYGEYIQLEQERKESKSS</sequence>
<gene>
    <name evidence="2" type="ORF">GCM10008025_23200</name>
</gene>
<dbReference type="SUPFAM" id="SSF143422">
    <property type="entry name" value="Transposase IS200-like"/>
    <property type="match status" value="1"/>
</dbReference>
<feature type="domain" description="Transposase IS200-like" evidence="1">
    <location>
        <begin position="3"/>
        <end position="117"/>
    </location>
</feature>
<evidence type="ECO:0000313" key="2">
    <source>
        <dbReference type="EMBL" id="GGA79115.1"/>
    </source>
</evidence>
<dbReference type="Gene3D" id="3.30.70.1290">
    <property type="entry name" value="Transposase IS200-like"/>
    <property type="match status" value="1"/>
</dbReference>
<reference evidence="2" key="2">
    <citation type="submission" date="2020-09" db="EMBL/GenBank/DDBJ databases">
        <authorList>
            <person name="Sun Q."/>
            <person name="Zhou Y."/>
        </authorList>
    </citation>
    <scope>NUCLEOTIDE SEQUENCE</scope>
    <source>
        <strain evidence="2">CGMCC 1.12408</strain>
    </source>
</reference>
<name>A0A916S3B6_9BACI</name>
<dbReference type="Pfam" id="PF01797">
    <property type="entry name" value="Y1_Tnp"/>
    <property type="match status" value="1"/>
</dbReference>
<dbReference type="GO" id="GO:0004803">
    <property type="term" value="F:transposase activity"/>
    <property type="evidence" value="ECO:0007669"/>
    <property type="project" value="InterPro"/>
</dbReference>
<reference evidence="2" key="1">
    <citation type="journal article" date="2014" name="Int. J. Syst. Evol. Microbiol.">
        <title>Complete genome sequence of Corynebacterium casei LMG S-19264T (=DSM 44701T), isolated from a smear-ripened cheese.</title>
        <authorList>
            <consortium name="US DOE Joint Genome Institute (JGI-PGF)"/>
            <person name="Walter F."/>
            <person name="Albersmeier A."/>
            <person name="Kalinowski J."/>
            <person name="Ruckert C."/>
        </authorList>
    </citation>
    <scope>NUCLEOTIDE SEQUENCE</scope>
    <source>
        <strain evidence="2">CGMCC 1.12408</strain>
    </source>
</reference>
<dbReference type="GO" id="GO:0006313">
    <property type="term" value="P:DNA transposition"/>
    <property type="evidence" value="ECO:0007669"/>
    <property type="project" value="InterPro"/>
</dbReference>
<dbReference type="PANTHER" id="PTHR34322:SF2">
    <property type="entry name" value="TRANSPOSASE IS200-LIKE DOMAIN-CONTAINING PROTEIN"/>
    <property type="match status" value="1"/>
</dbReference>
<comment type="caution">
    <text evidence="2">The sequence shown here is derived from an EMBL/GenBank/DDBJ whole genome shotgun (WGS) entry which is preliminary data.</text>
</comment>
<dbReference type="GO" id="GO:0003677">
    <property type="term" value="F:DNA binding"/>
    <property type="evidence" value="ECO:0007669"/>
    <property type="project" value="InterPro"/>
</dbReference>
<accession>A0A916S3B6</accession>
<dbReference type="InterPro" id="IPR002686">
    <property type="entry name" value="Transposase_17"/>
</dbReference>
<keyword evidence="3" id="KW-1185">Reference proteome</keyword>
<evidence type="ECO:0000313" key="3">
    <source>
        <dbReference type="Proteomes" id="UP000613512"/>
    </source>
</evidence>
<dbReference type="Proteomes" id="UP000613512">
    <property type="component" value="Unassembled WGS sequence"/>
</dbReference>
<organism evidence="2 3">
    <name type="scientific">Ornithinibacillus halotolerans</name>
    <dbReference type="NCBI Taxonomy" id="1274357"/>
    <lineage>
        <taxon>Bacteria</taxon>
        <taxon>Bacillati</taxon>
        <taxon>Bacillota</taxon>
        <taxon>Bacilli</taxon>
        <taxon>Bacillales</taxon>
        <taxon>Bacillaceae</taxon>
        <taxon>Ornithinibacillus</taxon>
    </lineage>
</organism>
<dbReference type="AlphaFoldDB" id="A0A916S3B6"/>
<dbReference type="InterPro" id="IPR036515">
    <property type="entry name" value="Transposase_17_sf"/>
</dbReference>
<evidence type="ECO:0000259" key="1">
    <source>
        <dbReference type="SMART" id="SM01321"/>
    </source>
</evidence>
<protein>
    <recommendedName>
        <fullName evidence="1">Transposase IS200-like domain-containing protein</fullName>
    </recommendedName>
</protein>
<dbReference type="PANTHER" id="PTHR34322">
    <property type="entry name" value="TRANSPOSASE, Y1_TNP DOMAIN-CONTAINING"/>
    <property type="match status" value="1"/>
</dbReference>
<dbReference type="SMART" id="SM01321">
    <property type="entry name" value="Y1_Tnp"/>
    <property type="match status" value="1"/>
</dbReference>
<dbReference type="RefSeq" id="WP_308419785.1">
    <property type="nucleotide sequence ID" value="NZ_BMEY01000011.1"/>
</dbReference>